<dbReference type="STRING" id="765257.A0A0C9YBI7"/>
<dbReference type="AlphaFoldDB" id="A0A0C9YBI7"/>
<organism evidence="2 3">
    <name type="scientific">Pisolithus microcarpus 441</name>
    <dbReference type="NCBI Taxonomy" id="765257"/>
    <lineage>
        <taxon>Eukaryota</taxon>
        <taxon>Fungi</taxon>
        <taxon>Dikarya</taxon>
        <taxon>Basidiomycota</taxon>
        <taxon>Agaricomycotina</taxon>
        <taxon>Agaricomycetes</taxon>
        <taxon>Agaricomycetidae</taxon>
        <taxon>Boletales</taxon>
        <taxon>Sclerodermatineae</taxon>
        <taxon>Pisolithaceae</taxon>
        <taxon>Pisolithus</taxon>
    </lineage>
</organism>
<evidence type="ECO:0000313" key="3">
    <source>
        <dbReference type="Proteomes" id="UP000054018"/>
    </source>
</evidence>
<keyword evidence="1" id="KW-0472">Membrane</keyword>
<evidence type="ECO:0000256" key="1">
    <source>
        <dbReference type="RuleBase" id="RU363021"/>
    </source>
</evidence>
<dbReference type="EMBL" id="KN833951">
    <property type="protein sequence ID" value="KIK14171.1"/>
    <property type="molecule type" value="Genomic_DNA"/>
</dbReference>
<dbReference type="GO" id="GO:0044284">
    <property type="term" value="C:mitochondrial crista junction"/>
    <property type="evidence" value="ECO:0007669"/>
    <property type="project" value="TreeGrafter"/>
</dbReference>
<comment type="function">
    <text evidence="1">Component of the MICOS complex, a large protein complex of the mitochondrial inner membrane that plays crucial roles in the maintenance of crista junctions, inner membrane architecture, and formation of contact sites to the outer membrane.</text>
</comment>
<dbReference type="GO" id="GO:0042407">
    <property type="term" value="P:cristae formation"/>
    <property type="evidence" value="ECO:0007669"/>
    <property type="project" value="InterPro"/>
</dbReference>
<reference evidence="3" key="2">
    <citation type="submission" date="2015-01" db="EMBL/GenBank/DDBJ databases">
        <title>Evolutionary Origins and Diversification of the Mycorrhizal Mutualists.</title>
        <authorList>
            <consortium name="DOE Joint Genome Institute"/>
            <consortium name="Mycorrhizal Genomics Consortium"/>
            <person name="Kohler A."/>
            <person name="Kuo A."/>
            <person name="Nagy L.G."/>
            <person name="Floudas D."/>
            <person name="Copeland A."/>
            <person name="Barry K.W."/>
            <person name="Cichocki N."/>
            <person name="Veneault-Fourrey C."/>
            <person name="LaButti K."/>
            <person name="Lindquist E.A."/>
            <person name="Lipzen A."/>
            <person name="Lundell T."/>
            <person name="Morin E."/>
            <person name="Murat C."/>
            <person name="Riley R."/>
            <person name="Ohm R."/>
            <person name="Sun H."/>
            <person name="Tunlid A."/>
            <person name="Henrissat B."/>
            <person name="Grigoriev I.V."/>
            <person name="Hibbett D.S."/>
            <person name="Martin F."/>
        </authorList>
    </citation>
    <scope>NUCLEOTIDE SEQUENCE [LARGE SCALE GENOMIC DNA]</scope>
    <source>
        <strain evidence="3">441</strain>
    </source>
</reference>
<dbReference type="InterPro" id="IPR033181">
    <property type="entry name" value="Mic26_fungi"/>
</dbReference>
<keyword evidence="1" id="KW-0999">Mitochondrion inner membrane</keyword>
<comment type="subunit">
    <text evidence="1">Component of the mitochondrial contact site and cristae organizing system (MICOS) complex.</text>
</comment>
<dbReference type="OrthoDB" id="2399148at2759"/>
<keyword evidence="1" id="KW-0496">Mitochondrion</keyword>
<dbReference type="Proteomes" id="UP000054018">
    <property type="component" value="Unassembled WGS sequence"/>
</dbReference>
<evidence type="ECO:0000313" key="2">
    <source>
        <dbReference type="EMBL" id="KIK14171.1"/>
    </source>
</evidence>
<keyword evidence="3" id="KW-1185">Reference proteome</keyword>
<comment type="subcellular location">
    <subcellularLocation>
        <location evidence="1">Mitochondrion inner membrane</location>
    </subcellularLocation>
</comment>
<proteinExistence type="predicted"/>
<protein>
    <recommendedName>
        <fullName evidence="1">MICOS complex subunit</fullName>
    </recommendedName>
</protein>
<name>A0A0C9YBI7_9AGAM</name>
<dbReference type="HOGENOM" id="CLU_072130_0_0_1"/>
<sequence length="265" mass="29221">MVVVLRIPSMRSSRAAYLAASGVAGALSLKDKADSESAESPLGDINDVHLIERPTKGFLHVDLPDKLPIYPKSDEPLVLLDTPSPLELKIGQIRREVCGYYADARANVQGIVDRWIHVESMVESRLKSFRDPTEPLNPGLLYTGIAALATSIFTRSRSLPTRLLLPPLSLLGAFAYFLPRTAYRVGSYAEELEGRYTPRIGEIRQTGVMHTHMAVERVRESAREGKEVVGKGARSLVEAVESATGLKLGEVLRKEEERESGEKKD</sequence>
<dbReference type="PANTHER" id="PTHR28268:SF1">
    <property type="entry name" value="MICOS SUBUNIT MIC26"/>
    <property type="match status" value="1"/>
</dbReference>
<dbReference type="InterPro" id="IPR019166">
    <property type="entry name" value="MIC26/MIC27"/>
</dbReference>
<dbReference type="Pfam" id="PF09769">
    <property type="entry name" value="ApoO"/>
    <property type="match status" value="1"/>
</dbReference>
<gene>
    <name evidence="2" type="ORF">PISMIDRAFT_359339</name>
</gene>
<dbReference type="PANTHER" id="PTHR28268">
    <property type="entry name" value="MICOS SUBUNIT MIC26"/>
    <property type="match status" value="1"/>
</dbReference>
<accession>A0A0C9YBI7</accession>
<reference evidence="2 3" key="1">
    <citation type="submission" date="2014-04" db="EMBL/GenBank/DDBJ databases">
        <authorList>
            <consortium name="DOE Joint Genome Institute"/>
            <person name="Kuo A."/>
            <person name="Kohler A."/>
            <person name="Costa M.D."/>
            <person name="Nagy L.G."/>
            <person name="Floudas D."/>
            <person name="Copeland A."/>
            <person name="Barry K.W."/>
            <person name="Cichocki N."/>
            <person name="Veneault-Fourrey C."/>
            <person name="LaButti K."/>
            <person name="Lindquist E.A."/>
            <person name="Lipzen A."/>
            <person name="Lundell T."/>
            <person name="Morin E."/>
            <person name="Murat C."/>
            <person name="Sun H."/>
            <person name="Tunlid A."/>
            <person name="Henrissat B."/>
            <person name="Grigoriev I.V."/>
            <person name="Hibbett D.S."/>
            <person name="Martin F."/>
            <person name="Nordberg H.P."/>
            <person name="Cantor M.N."/>
            <person name="Hua S.X."/>
        </authorList>
    </citation>
    <scope>NUCLEOTIDE SEQUENCE [LARGE SCALE GENOMIC DNA]</scope>
    <source>
        <strain evidence="2 3">441</strain>
    </source>
</reference>
<dbReference type="GO" id="GO:0061617">
    <property type="term" value="C:MICOS complex"/>
    <property type="evidence" value="ECO:0007669"/>
    <property type="project" value="UniProtKB-UniRule"/>
</dbReference>